<keyword evidence="2" id="KW-1185">Reference proteome</keyword>
<protein>
    <submittedName>
        <fullName evidence="1">Uncharacterized protein</fullName>
    </submittedName>
</protein>
<accession>A0A941E8D4</accession>
<dbReference type="RefSeq" id="WP_212517548.1">
    <property type="nucleotide sequence ID" value="NZ_JAGSOH010000017.1"/>
</dbReference>
<sequence length="272" mass="29958">MGYDLHITRADHWWDHAMYPISLEEWIAVAEAEPRLRKHSVGAGRPPAFTFPGDDGDTGWTLGWRESLITIWKAHDIAAELAVIAQKLGARLVGDDGEEYHADGTSTPWIAPRPILLDRPLHLHEAAKAWEAMLERQDGFQGYGPLPHHAVFAFGSFREFAGREVDAADVPDADGLLYQYGPAGQDGESVFILSLVRQLATDADGGLARVECRLDFGMTPDLAALGSFHEWWFPESGTSRGRFFEALGARPENKLINSLTPSAVCFSTDSVC</sequence>
<dbReference type="Proteomes" id="UP000676325">
    <property type="component" value="Unassembled WGS sequence"/>
</dbReference>
<proteinExistence type="predicted"/>
<dbReference type="EMBL" id="JAGSOH010000017">
    <property type="protein sequence ID" value="MBR7826397.1"/>
    <property type="molecule type" value="Genomic_DNA"/>
</dbReference>
<gene>
    <name evidence="1" type="ORF">KDK95_08795</name>
</gene>
<organism evidence="1 2">
    <name type="scientific">Actinospica acidithermotolerans</name>
    <dbReference type="NCBI Taxonomy" id="2828514"/>
    <lineage>
        <taxon>Bacteria</taxon>
        <taxon>Bacillati</taxon>
        <taxon>Actinomycetota</taxon>
        <taxon>Actinomycetes</taxon>
        <taxon>Catenulisporales</taxon>
        <taxon>Actinospicaceae</taxon>
        <taxon>Actinospica</taxon>
    </lineage>
</organism>
<dbReference type="AlphaFoldDB" id="A0A941E8D4"/>
<reference evidence="1" key="1">
    <citation type="submission" date="2021-04" db="EMBL/GenBank/DDBJ databases">
        <title>Genome based classification of Actinospica acidithermotolerans sp. nov., an actinobacterium isolated from an Indonesian hot spring.</title>
        <authorList>
            <person name="Kusuma A.B."/>
            <person name="Putra K.E."/>
            <person name="Nafisah S."/>
            <person name="Loh J."/>
            <person name="Nouioui I."/>
            <person name="Goodfellow M."/>
        </authorList>
    </citation>
    <scope>NUCLEOTIDE SEQUENCE</scope>
    <source>
        <strain evidence="1">MGRD01-02</strain>
    </source>
</reference>
<name>A0A941E8D4_9ACTN</name>
<comment type="caution">
    <text evidence="1">The sequence shown here is derived from an EMBL/GenBank/DDBJ whole genome shotgun (WGS) entry which is preliminary data.</text>
</comment>
<evidence type="ECO:0000313" key="2">
    <source>
        <dbReference type="Proteomes" id="UP000676325"/>
    </source>
</evidence>
<evidence type="ECO:0000313" key="1">
    <source>
        <dbReference type="EMBL" id="MBR7826397.1"/>
    </source>
</evidence>